<reference evidence="2" key="1">
    <citation type="journal article" date="1998" name="Mol. Biol. Evol.">
        <title>A maturase-encoding group III twintron is conserved in deeply rooted euglenoid species: are group III introns the chicken or the egg?</title>
        <authorList>
            <person name="Doetsch N.A."/>
            <person name="Thompson M.D."/>
            <person name="Hallick R.B."/>
        </authorList>
    </citation>
    <scope>NUCLEOTIDE SEQUENCE</scope>
</reference>
<protein>
    <submittedName>
        <fullName evidence="2">Mat1</fullName>
    </submittedName>
</protein>
<proteinExistence type="predicted"/>
<dbReference type="AlphaFoldDB" id="O82690"/>
<sequence length="451" mass="52368">MFNNNSSFISWEKACLNVFRLQRRIYKSVCVGDFSYTLRLQKLLLVSSSARLLAIRMVADKVVDKNLDYSDNKVSLNFLEKFQINNTLFQNANNWSPGKYKEVIISQTSLGKFSSLQIWSIPDRCWQFLVRLIIDPAYIAISFPGNFSLYFSQLVHKMQKSIFLKLNKQSYGLQKRILIIHFLNKVENFSCSFLLKKILAPRSIKLGIFRFLKLGLKLDLNYKSDKINPLGFLLVNVLFNDVDYISNGIRVGENLLVFLKPSENEFNLLNKIVEFFYLAGINKEELSTVDLFSVQNGFDFLDWHYKLYPTGEIYCVPSSISYNIFLRRVKNIINNSNYGAKAKVAKLFPIIQEWNSYNKFCDLKSSYFSLFFLKKRAFKSFKKESKQDLYSSKILLNRAFNSKLFNRSGMDFSLPSCNYSHLIFCSNFLNNQVKLNFSICIHCGMSATLSS</sequence>
<dbReference type="InterPro" id="IPR025960">
    <property type="entry name" value="RVT_N"/>
</dbReference>
<evidence type="ECO:0000313" key="2">
    <source>
        <dbReference type="EMBL" id="CAB16959.1"/>
    </source>
</evidence>
<evidence type="ECO:0000259" key="1">
    <source>
        <dbReference type="Pfam" id="PF13655"/>
    </source>
</evidence>
<feature type="domain" description="Reverse transcriptase N-terminal" evidence="1">
    <location>
        <begin position="9"/>
        <end position="87"/>
    </location>
</feature>
<organism evidence="2">
    <name type="scientific">Lepocinclis buetschlii</name>
    <dbReference type="NCBI Taxonomy" id="66847"/>
    <lineage>
        <taxon>Eukaryota</taxon>
        <taxon>Discoba</taxon>
        <taxon>Euglenozoa</taxon>
        <taxon>Euglenida</taxon>
        <taxon>Spirocuta</taxon>
        <taxon>Euglenophyceae</taxon>
        <taxon>Euglenales</taxon>
        <taxon>Phacaceae</taxon>
        <taxon>Lepocinclis</taxon>
    </lineage>
</organism>
<name>O82690_LEPBU</name>
<accession>O82690</accession>
<gene>
    <name evidence="2" type="primary">mat1</name>
</gene>
<dbReference type="Pfam" id="PF13655">
    <property type="entry name" value="RVT_N"/>
    <property type="match status" value="1"/>
</dbReference>
<dbReference type="EMBL" id="Z99834">
    <property type="protein sequence ID" value="CAB16959.1"/>
    <property type="molecule type" value="Genomic_DNA"/>
</dbReference>